<sequence length="255" mass="28289">MSEQHRELIKKCQAQFIQAIVDTQCLGPLIYQLSSRDESGDSALTLQDTISIAVEYTNEAEKVRAVLEILCTRGPNAIDRFFKAIVDNKQSRLISVLTSQWPPNRQTGNERTSDHSSAPVPSNTRICSFDPNSSVQVGHVQDGTQHNYRAQGSIYSDDASEQRYAQDNRNNQGFQNNGPVSGGRFDQKIIYGANAEGCTINNQNIQGSMMGGPVRGGIVNIGDHHYYQQELRQVPSTSSIPSQPSTEDWQKKLET</sequence>
<dbReference type="CDD" id="cd01671">
    <property type="entry name" value="CARD"/>
    <property type="match status" value="1"/>
</dbReference>
<evidence type="ECO:0000313" key="3">
    <source>
        <dbReference type="Proteomes" id="UP000887566"/>
    </source>
</evidence>
<evidence type="ECO:0000259" key="2">
    <source>
        <dbReference type="PROSITE" id="PS50209"/>
    </source>
</evidence>
<dbReference type="SUPFAM" id="SSF47986">
    <property type="entry name" value="DEATH domain"/>
    <property type="match status" value="1"/>
</dbReference>
<evidence type="ECO:0000313" key="4">
    <source>
        <dbReference type="WBParaSite" id="PSAMB.scaffold526size48011.g6667.t1"/>
    </source>
</evidence>
<dbReference type="AlphaFoldDB" id="A0A914WVC6"/>
<feature type="region of interest" description="Disordered" evidence="1">
    <location>
        <begin position="97"/>
        <end position="139"/>
    </location>
</feature>
<protein>
    <submittedName>
        <fullName evidence="4">CARD domain-containing protein</fullName>
    </submittedName>
</protein>
<reference evidence="4" key="1">
    <citation type="submission" date="2022-11" db="UniProtKB">
        <authorList>
            <consortium name="WormBaseParasite"/>
        </authorList>
    </citation>
    <scope>IDENTIFICATION</scope>
</reference>
<proteinExistence type="predicted"/>
<feature type="compositionally biased region" description="Low complexity" evidence="1">
    <location>
        <begin position="235"/>
        <end position="246"/>
    </location>
</feature>
<keyword evidence="3" id="KW-1185">Reference proteome</keyword>
<dbReference type="GO" id="GO:0042981">
    <property type="term" value="P:regulation of apoptotic process"/>
    <property type="evidence" value="ECO:0007669"/>
    <property type="project" value="InterPro"/>
</dbReference>
<evidence type="ECO:0000256" key="1">
    <source>
        <dbReference type="SAM" id="MobiDB-lite"/>
    </source>
</evidence>
<dbReference type="Gene3D" id="1.10.533.10">
    <property type="entry name" value="Death Domain, Fas"/>
    <property type="match status" value="1"/>
</dbReference>
<dbReference type="Proteomes" id="UP000887566">
    <property type="component" value="Unplaced"/>
</dbReference>
<feature type="domain" description="CARD" evidence="2">
    <location>
        <begin position="1"/>
        <end position="100"/>
    </location>
</feature>
<name>A0A914WVC6_9BILA</name>
<dbReference type="InterPro" id="IPR011029">
    <property type="entry name" value="DEATH-like_dom_sf"/>
</dbReference>
<accession>A0A914WVC6</accession>
<organism evidence="3 4">
    <name type="scientific">Plectus sambesii</name>
    <dbReference type="NCBI Taxonomy" id="2011161"/>
    <lineage>
        <taxon>Eukaryota</taxon>
        <taxon>Metazoa</taxon>
        <taxon>Ecdysozoa</taxon>
        <taxon>Nematoda</taxon>
        <taxon>Chromadorea</taxon>
        <taxon>Plectida</taxon>
        <taxon>Plectina</taxon>
        <taxon>Plectoidea</taxon>
        <taxon>Plectidae</taxon>
        <taxon>Plectus</taxon>
    </lineage>
</organism>
<dbReference type="WBParaSite" id="PSAMB.scaffold526size48011.g6667.t1">
    <property type="protein sequence ID" value="PSAMB.scaffold526size48011.g6667.t1"/>
    <property type="gene ID" value="PSAMB.scaffold526size48011.g6667"/>
</dbReference>
<feature type="region of interest" description="Disordered" evidence="1">
    <location>
        <begin position="232"/>
        <end position="255"/>
    </location>
</feature>
<dbReference type="InterPro" id="IPR001315">
    <property type="entry name" value="CARD"/>
</dbReference>
<dbReference type="PROSITE" id="PS50209">
    <property type="entry name" value="CARD"/>
    <property type="match status" value="1"/>
</dbReference>